<name>A0AAP0EHW6_9MAGN</name>
<organism evidence="2 3">
    <name type="scientific">Stephania japonica</name>
    <dbReference type="NCBI Taxonomy" id="461633"/>
    <lineage>
        <taxon>Eukaryota</taxon>
        <taxon>Viridiplantae</taxon>
        <taxon>Streptophyta</taxon>
        <taxon>Embryophyta</taxon>
        <taxon>Tracheophyta</taxon>
        <taxon>Spermatophyta</taxon>
        <taxon>Magnoliopsida</taxon>
        <taxon>Ranunculales</taxon>
        <taxon>Menispermaceae</taxon>
        <taxon>Menispermoideae</taxon>
        <taxon>Cissampelideae</taxon>
        <taxon>Stephania</taxon>
    </lineage>
</organism>
<evidence type="ECO:0000313" key="3">
    <source>
        <dbReference type="Proteomes" id="UP001417504"/>
    </source>
</evidence>
<keyword evidence="3" id="KW-1185">Reference proteome</keyword>
<proteinExistence type="predicted"/>
<dbReference type="AlphaFoldDB" id="A0AAP0EHW6"/>
<protein>
    <submittedName>
        <fullName evidence="2">Uncharacterized protein</fullName>
    </submittedName>
</protein>
<feature type="region of interest" description="Disordered" evidence="1">
    <location>
        <begin position="166"/>
        <end position="217"/>
    </location>
</feature>
<comment type="caution">
    <text evidence="2">The sequence shown here is derived from an EMBL/GenBank/DDBJ whole genome shotgun (WGS) entry which is preliminary data.</text>
</comment>
<dbReference type="EMBL" id="JBBNAE010000010">
    <property type="protein sequence ID" value="KAK9090798.1"/>
    <property type="molecule type" value="Genomic_DNA"/>
</dbReference>
<accession>A0AAP0EHW6</accession>
<evidence type="ECO:0000256" key="1">
    <source>
        <dbReference type="SAM" id="MobiDB-lite"/>
    </source>
</evidence>
<reference evidence="2 3" key="1">
    <citation type="submission" date="2024-01" db="EMBL/GenBank/DDBJ databases">
        <title>Genome assemblies of Stephania.</title>
        <authorList>
            <person name="Yang L."/>
        </authorList>
    </citation>
    <scope>NUCLEOTIDE SEQUENCE [LARGE SCALE GENOMIC DNA]</scope>
    <source>
        <strain evidence="2">QJT</strain>
        <tissue evidence="2">Leaf</tissue>
    </source>
</reference>
<gene>
    <name evidence="2" type="ORF">Sjap_023975</name>
</gene>
<feature type="compositionally biased region" description="Pro residues" evidence="1">
    <location>
        <begin position="202"/>
        <end position="217"/>
    </location>
</feature>
<evidence type="ECO:0000313" key="2">
    <source>
        <dbReference type="EMBL" id="KAK9090798.1"/>
    </source>
</evidence>
<feature type="compositionally biased region" description="Low complexity" evidence="1">
    <location>
        <begin position="166"/>
        <end position="177"/>
    </location>
</feature>
<feature type="region of interest" description="Disordered" evidence="1">
    <location>
        <begin position="27"/>
        <end position="58"/>
    </location>
</feature>
<dbReference type="Proteomes" id="UP001417504">
    <property type="component" value="Unassembled WGS sequence"/>
</dbReference>
<sequence>MSSVEVWSLDMIVMYIYEVLGRVQTATTGQGARKPQYNVSGSYTTRGAVGRKPHNVTHGMQTREPQRFMSRRGGGVHGGMSHDIEDIVSYFPRRTNSNSGKSQDARKLKECVLGSDAARDADRDLATRCWTVFRTSEFGTEVSGGWRTTVAGVRYLSLSRGYHPLPHSSPPSSASHHLPQRGCNRGPSPEMSRLPKLHPLTSRPPFPPNLPSPPLPHSPRLRLADFRRGQWWPENHRRRSEIPLSLSIYLSDIIFSPTPLLLPWQATTSLNGAGTEDPLWRRLGYLSGGSVLGRGGSEVVLRRLYWPEVVTPYATVVVDL</sequence>